<dbReference type="GO" id="GO:0006438">
    <property type="term" value="P:valyl-tRNA aminoacylation"/>
    <property type="evidence" value="ECO:0007669"/>
    <property type="project" value="InterPro"/>
</dbReference>
<evidence type="ECO:0000256" key="2">
    <source>
        <dbReference type="ARBA" id="ARBA00022598"/>
    </source>
</evidence>
<keyword evidence="2" id="KW-0436">Ligase</keyword>
<dbReference type="OrthoDB" id="629407at2759"/>
<dbReference type="EMBL" id="SAEB01000012">
    <property type="protein sequence ID" value="RVD81961.1"/>
    <property type="molecule type" value="Genomic_DNA"/>
</dbReference>
<feature type="region of interest" description="Disordered" evidence="8">
    <location>
        <begin position="1"/>
        <end position="31"/>
    </location>
</feature>
<dbReference type="PANTHER" id="PTHR11946:SF93">
    <property type="entry name" value="VALINE--TRNA LIGASE, CHLOROPLASTIC_MITOCHONDRIAL 2"/>
    <property type="match status" value="1"/>
</dbReference>
<evidence type="ECO:0000256" key="7">
    <source>
        <dbReference type="ARBA" id="ARBA00029936"/>
    </source>
</evidence>
<proteinExistence type="predicted"/>
<dbReference type="PRINTS" id="PR00986">
    <property type="entry name" value="TRNASYNTHVAL"/>
</dbReference>
<dbReference type="GeneID" id="93592117"/>
<dbReference type="InterPro" id="IPR009008">
    <property type="entry name" value="Val/Leu/Ile-tRNA-synth_edit"/>
</dbReference>
<dbReference type="Proteomes" id="UP000283090">
    <property type="component" value="Unassembled WGS sequence"/>
</dbReference>
<keyword evidence="11" id="KW-1185">Reference proteome</keyword>
<evidence type="ECO:0000256" key="6">
    <source>
        <dbReference type="ARBA" id="ARBA00023146"/>
    </source>
</evidence>
<dbReference type="RefSeq" id="XP_067487505.1">
    <property type="nucleotide sequence ID" value="XM_067639748.1"/>
</dbReference>
<feature type="compositionally biased region" description="Polar residues" evidence="8">
    <location>
        <begin position="109"/>
        <end position="134"/>
    </location>
</feature>
<evidence type="ECO:0000256" key="3">
    <source>
        <dbReference type="ARBA" id="ARBA00022741"/>
    </source>
</evidence>
<keyword evidence="5" id="KW-0648">Protein biosynthesis</keyword>
<dbReference type="GO" id="GO:0005829">
    <property type="term" value="C:cytosol"/>
    <property type="evidence" value="ECO:0007669"/>
    <property type="project" value="TreeGrafter"/>
</dbReference>
<dbReference type="Gene3D" id="3.40.50.620">
    <property type="entry name" value="HUPs"/>
    <property type="match status" value="1"/>
</dbReference>
<dbReference type="SUPFAM" id="SSF52374">
    <property type="entry name" value="Nucleotidylyl transferase"/>
    <property type="match status" value="1"/>
</dbReference>
<dbReference type="InterPro" id="IPR002303">
    <property type="entry name" value="Valyl-tRNA_ligase"/>
</dbReference>
<reference evidence="10 11" key="1">
    <citation type="submission" date="2019-01" db="EMBL/GenBank/DDBJ databases">
        <title>Intercellular communication is required for trap formation in the nematode-trapping fungus Duddingtonia flagrans.</title>
        <authorList>
            <person name="Youssar L."/>
            <person name="Wernet V."/>
            <person name="Hensel N."/>
            <person name="Hildebrandt H.-G."/>
            <person name="Fischer R."/>
        </authorList>
    </citation>
    <scope>NUCLEOTIDE SEQUENCE [LARGE SCALE GENOMIC DNA]</scope>
    <source>
        <strain evidence="10 11">CBS H-5679</strain>
    </source>
</reference>
<sequence length="506" mass="56917">MATNQDSEGYFESNWCRPQRPLSSRPSEESWSDFNDLEVARSTINARKQSVDSSLEIAERPSPSLGLQTLRPLIIPTSAIPGVTSEASQLDARRLESTETSAMVFGDGSVQNRSDPNPSTSPSLTNAEEASKSGSLDYPLKKPFTMFTPPSNITGDLHFGHALAISLEDALVRYHRMRGFEILYLPGSDDAGIAVQCIVEKKLIHEKGQDRYQIGRPRLTKHLNEWKDKYRGKTSSIFRRLGASMDWTQEAFTMGEARNKAATEAFVQLYEQGVIYRGSHIVHWRPTLRTAVSEHEVDTLEINGRTSIKVPGYPKEIEFGVLYYYKYVIVKDDDTPSWIEMATTRPELLLADSGIAVHPDDKRYVHLIGMSARHPYSGRLLPIVGDFTVNPKFVTSAISVTPGHSEDACEIGRRSNLQSVVVFREDGRINEAGNLWKGQQRFELRQTIIENLEGRNLLLKREPCKETLRICNRSGDVVELMSKSQWWMRVEGLAEEAADAIKEGKI</sequence>
<dbReference type="STRING" id="97331.A0A436ZSP6"/>
<evidence type="ECO:0000313" key="10">
    <source>
        <dbReference type="EMBL" id="RVD81961.1"/>
    </source>
</evidence>
<keyword evidence="4" id="KW-0067">ATP-binding</keyword>
<feature type="domain" description="Aminoacyl-tRNA synthetase class Ia" evidence="9">
    <location>
        <begin position="141"/>
        <end position="503"/>
    </location>
</feature>
<evidence type="ECO:0000259" key="9">
    <source>
        <dbReference type="Pfam" id="PF00133"/>
    </source>
</evidence>
<dbReference type="Pfam" id="PF00133">
    <property type="entry name" value="tRNA-synt_1"/>
    <property type="match status" value="1"/>
</dbReference>
<evidence type="ECO:0000313" key="11">
    <source>
        <dbReference type="Proteomes" id="UP000283090"/>
    </source>
</evidence>
<dbReference type="Gene3D" id="3.90.740.10">
    <property type="entry name" value="Valyl/Leucyl/Isoleucyl-tRNA synthetase, editing domain"/>
    <property type="match status" value="1"/>
</dbReference>
<dbReference type="InterPro" id="IPR014729">
    <property type="entry name" value="Rossmann-like_a/b/a_fold"/>
</dbReference>
<keyword evidence="6" id="KW-0030">Aminoacyl-tRNA synthetase</keyword>
<protein>
    <recommendedName>
        <fullName evidence="1">valine--tRNA ligase</fullName>
        <ecNumber evidence="1">6.1.1.9</ecNumber>
    </recommendedName>
    <alternativeName>
        <fullName evidence="7">Valyl-tRNA synthetase</fullName>
    </alternativeName>
</protein>
<dbReference type="InterPro" id="IPR002300">
    <property type="entry name" value="aa-tRNA-synth_Ia"/>
</dbReference>
<dbReference type="AlphaFoldDB" id="A0A436ZSP6"/>
<keyword evidence="3" id="KW-0547">Nucleotide-binding</keyword>
<dbReference type="PANTHER" id="PTHR11946">
    <property type="entry name" value="VALYL-TRNA SYNTHETASES"/>
    <property type="match status" value="1"/>
</dbReference>
<evidence type="ECO:0000256" key="5">
    <source>
        <dbReference type="ARBA" id="ARBA00022917"/>
    </source>
</evidence>
<dbReference type="SUPFAM" id="SSF50677">
    <property type="entry name" value="ValRS/IleRS/LeuRS editing domain"/>
    <property type="match status" value="1"/>
</dbReference>
<dbReference type="GO" id="GO:0004832">
    <property type="term" value="F:valine-tRNA ligase activity"/>
    <property type="evidence" value="ECO:0007669"/>
    <property type="project" value="UniProtKB-EC"/>
</dbReference>
<name>A0A436ZSP6_ARTFL</name>
<feature type="region of interest" description="Disordered" evidence="8">
    <location>
        <begin position="104"/>
        <end position="136"/>
    </location>
</feature>
<dbReference type="GO" id="GO:0005524">
    <property type="term" value="F:ATP binding"/>
    <property type="evidence" value="ECO:0007669"/>
    <property type="project" value="UniProtKB-KW"/>
</dbReference>
<evidence type="ECO:0000256" key="8">
    <source>
        <dbReference type="SAM" id="MobiDB-lite"/>
    </source>
</evidence>
<dbReference type="EC" id="6.1.1.9" evidence="1"/>
<comment type="caution">
    <text evidence="10">The sequence shown here is derived from an EMBL/GenBank/DDBJ whole genome shotgun (WGS) entry which is preliminary data.</text>
</comment>
<gene>
    <name evidence="10" type="ORF">DFL_009806</name>
</gene>
<organism evidence="10 11">
    <name type="scientific">Arthrobotrys flagrans</name>
    <name type="common">Nematode-trapping fungus</name>
    <name type="synonym">Trichothecium flagrans</name>
    <dbReference type="NCBI Taxonomy" id="97331"/>
    <lineage>
        <taxon>Eukaryota</taxon>
        <taxon>Fungi</taxon>
        <taxon>Dikarya</taxon>
        <taxon>Ascomycota</taxon>
        <taxon>Pezizomycotina</taxon>
        <taxon>Orbiliomycetes</taxon>
        <taxon>Orbiliales</taxon>
        <taxon>Orbiliaceae</taxon>
        <taxon>Arthrobotrys</taxon>
    </lineage>
</organism>
<dbReference type="VEuPathDB" id="FungiDB:DFL_009806"/>
<dbReference type="GO" id="GO:0002161">
    <property type="term" value="F:aminoacyl-tRNA deacylase activity"/>
    <property type="evidence" value="ECO:0007669"/>
    <property type="project" value="InterPro"/>
</dbReference>
<accession>A0A436ZSP6</accession>
<evidence type="ECO:0000256" key="4">
    <source>
        <dbReference type="ARBA" id="ARBA00022840"/>
    </source>
</evidence>
<evidence type="ECO:0000256" key="1">
    <source>
        <dbReference type="ARBA" id="ARBA00013169"/>
    </source>
</evidence>